<feature type="domain" description="Calcineurin-like phosphoesterase" evidence="1">
    <location>
        <begin position="129"/>
        <end position="348"/>
    </location>
</feature>
<dbReference type="Pfam" id="PF00149">
    <property type="entry name" value="Metallophos"/>
    <property type="match status" value="1"/>
</dbReference>
<protein>
    <submittedName>
        <fullName evidence="2">Metallophosphoesterase</fullName>
    </submittedName>
</protein>
<dbReference type="PANTHER" id="PTHR46546">
    <property type="entry name" value="SHEWANELLA-LIKE PROTEIN PHOSPHATASE 1"/>
    <property type="match status" value="1"/>
</dbReference>
<evidence type="ECO:0000313" key="3">
    <source>
        <dbReference type="Proteomes" id="UP000663814"/>
    </source>
</evidence>
<sequence length="436" mass="48350">MKIIVKLLICVLLLVITIATTILANATVELTQGGVYSKVYLPIAVGEIKWNAAGSISASRPMLNGLQGPVVTNTGEALQLKAWCQDKIITETLPLQATELQLNCHGQHYRYPLQTQPFTINADLPQAERIAVISDLEGNIAFFEQWARKAGVTDANGNWQFGNGQVVILGDAVDRGRQVFDLLWRLYALAQQAQQHGGQLLLLHGNHEQYVMRGLVDRVETEHFWAIEQLMPYEQSFTANTVLGSWLRQQPIIARIGGYLFTHGGISANTLASGLNLQQLNQRYYATLPQPADAISDADYQLFYGPTGLSQYRALLSDDSQQQQANEQHLQQLLAYFAADTLVIGHTPALKPEKKYAGKLIVVEAEHSDTALLISSGEAHFIALDMVKTRFKETAPHYRAFNLFSAADWQALAANQAHLSELNRAKAFFNRATKPE</sequence>
<comment type="caution">
    <text evidence="2">The sequence shown here is derived from an EMBL/GenBank/DDBJ whole genome shotgun (WGS) entry which is preliminary data.</text>
</comment>
<name>A0ABS7XCY1_9GAMM</name>
<reference evidence="2 3" key="2">
    <citation type="submission" date="2021-08" db="EMBL/GenBank/DDBJ databases">
        <title>Rheinheimera aquimaris sp. nov., isolated from seawater of the East Sea in Korea.</title>
        <authorList>
            <person name="Kim K.H."/>
            <person name="Wenting R."/>
            <person name="Kim K.R."/>
            <person name="Jeon C.O."/>
        </authorList>
    </citation>
    <scope>NUCLEOTIDE SEQUENCE [LARGE SCALE GENOMIC DNA]</scope>
    <source>
        <strain evidence="2 3">MA-13</strain>
    </source>
</reference>
<dbReference type="RefSeq" id="WP_205312160.1">
    <property type="nucleotide sequence ID" value="NZ_JAERPS020000007.1"/>
</dbReference>
<dbReference type="SUPFAM" id="SSF56300">
    <property type="entry name" value="Metallo-dependent phosphatases"/>
    <property type="match status" value="1"/>
</dbReference>
<organism evidence="2 3">
    <name type="scientific">Rheinheimera maricola</name>
    <dbReference type="NCBI Taxonomy" id="2793282"/>
    <lineage>
        <taxon>Bacteria</taxon>
        <taxon>Pseudomonadati</taxon>
        <taxon>Pseudomonadota</taxon>
        <taxon>Gammaproteobacteria</taxon>
        <taxon>Chromatiales</taxon>
        <taxon>Chromatiaceae</taxon>
        <taxon>Rheinheimera</taxon>
    </lineage>
</organism>
<keyword evidence="3" id="KW-1185">Reference proteome</keyword>
<reference evidence="2 3" key="1">
    <citation type="submission" date="2020-12" db="EMBL/GenBank/DDBJ databases">
        <authorList>
            <person name="Ruan W."/>
            <person name="Khan S.A."/>
            <person name="Jeon C.O."/>
        </authorList>
    </citation>
    <scope>NUCLEOTIDE SEQUENCE [LARGE SCALE GENOMIC DNA]</scope>
    <source>
        <strain evidence="2 3">MA-13</strain>
    </source>
</reference>
<dbReference type="InterPro" id="IPR029052">
    <property type="entry name" value="Metallo-depent_PP-like"/>
</dbReference>
<dbReference type="EMBL" id="JAERPS020000007">
    <property type="protein sequence ID" value="MBZ9613405.1"/>
    <property type="molecule type" value="Genomic_DNA"/>
</dbReference>
<evidence type="ECO:0000259" key="1">
    <source>
        <dbReference type="Pfam" id="PF00149"/>
    </source>
</evidence>
<dbReference type="Gene3D" id="3.60.21.10">
    <property type="match status" value="1"/>
</dbReference>
<evidence type="ECO:0000313" key="2">
    <source>
        <dbReference type="EMBL" id="MBZ9613405.1"/>
    </source>
</evidence>
<dbReference type="PANTHER" id="PTHR46546:SF4">
    <property type="entry name" value="SHEWANELLA-LIKE PROTEIN PHOSPHATASE 1"/>
    <property type="match status" value="1"/>
</dbReference>
<dbReference type="Proteomes" id="UP000663814">
    <property type="component" value="Unassembled WGS sequence"/>
</dbReference>
<accession>A0ABS7XCY1</accession>
<proteinExistence type="predicted"/>
<dbReference type="InterPro" id="IPR004843">
    <property type="entry name" value="Calcineurin-like_PHP"/>
</dbReference>
<gene>
    <name evidence="2" type="ORF">I4W93_017565</name>
</gene>